<dbReference type="AlphaFoldDB" id="A0AAI8Z9K1"/>
<keyword evidence="3" id="KW-1185">Reference proteome</keyword>
<evidence type="ECO:0000313" key="2">
    <source>
        <dbReference type="EMBL" id="CAK4035024.1"/>
    </source>
</evidence>
<name>A0AAI8Z9K1_9PEZI</name>
<feature type="region of interest" description="Disordered" evidence="1">
    <location>
        <begin position="397"/>
        <end position="418"/>
    </location>
</feature>
<gene>
    <name evidence="2" type="ORF">LECACI_7A010182</name>
</gene>
<organism evidence="2 3">
    <name type="scientific">Lecanosticta acicola</name>
    <dbReference type="NCBI Taxonomy" id="111012"/>
    <lineage>
        <taxon>Eukaryota</taxon>
        <taxon>Fungi</taxon>
        <taxon>Dikarya</taxon>
        <taxon>Ascomycota</taxon>
        <taxon>Pezizomycotina</taxon>
        <taxon>Dothideomycetes</taxon>
        <taxon>Dothideomycetidae</taxon>
        <taxon>Mycosphaerellales</taxon>
        <taxon>Mycosphaerellaceae</taxon>
        <taxon>Lecanosticta</taxon>
    </lineage>
</organism>
<comment type="caution">
    <text evidence="2">The sequence shown here is derived from an EMBL/GenBank/DDBJ whole genome shotgun (WGS) entry which is preliminary data.</text>
</comment>
<protein>
    <recommendedName>
        <fullName evidence="4">F-box domain-containing protein</fullName>
    </recommendedName>
</protein>
<feature type="compositionally biased region" description="Polar residues" evidence="1">
    <location>
        <begin position="9"/>
        <end position="25"/>
    </location>
</feature>
<proteinExistence type="predicted"/>
<evidence type="ECO:0008006" key="4">
    <source>
        <dbReference type="Google" id="ProtNLM"/>
    </source>
</evidence>
<feature type="region of interest" description="Disordered" evidence="1">
    <location>
        <begin position="1"/>
        <end position="25"/>
    </location>
</feature>
<sequence>MLGKRKHSASSGATDNVSSKSRCNSVSNAHMGPVAPSAFHGVPRYVQYTSPVPALAPQDVARRSAALPLNLVAHIISYLADIGDIARVTRTSRLLYYMTLPRLYEHVNLHSYATMRYINGRPEGFGSGSPFMMALDGLATKAHAALVRHLRIWGCWNELGIEDFAKGRVPDNSMMLNIILRAATDKMTRLESFCWELDCKPLKTLYQGLATHSNLTAFTLRFPSTRVPRPAVLIPPMVNLRVFKALDIDPMCYPDDISMLMLGSKKLEDVRLHFSPRMRAEAESIMNLNMFFGRCHKANYKMKVKHFGLHNFFGPNVLGMEHVFDIDTCESVTFLDTFGNNNPKTIFIDETWKGVPMDLFTKFKRVRINELAPQHLLIMRNSKVSVEKYYIVNERRGKTGFTPPDNSEPTPNTDLSDDTDSWIDPSLANLKDDFLATVTKVHGEGIKHLLLSDQWPLTRDDVHLIARDCPQLEQLGLAVNTSTHDWLVLLMPFLKNLRALRVLPNEHLAEHFRHVSHEERMNHLGITLANDPRAKFELLGMGDVVYRVGRMMEDVQQDGTIVRRREVTMRGLEAAKGYAIWDLDHLDINVDPVAPFSP</sequence>
<accession>A0AAI8Z9K1</accession>
<evidence type="ECO:0000256" key="1">
    <source>
        <dbReference type="SAM" id="MobiDB-lite"/>
    </source>
</evidence>
<dbReference type="SUPFAM" id="SSF52047">
    <property type="entry name" value="RNI-like"/>
    <property type="match status" value="1"/>
</dbReference>
<evidence type="ECO:0000313" key="3">
    <source>
        <dbReference type="Proteomes" id="UP001296104"/>
    </source>
</evidence>
<dbReference type="EMBL" id="CAVMBE010000176">
    <property type="protein sequence ID" value="CAK4035024.1"/>
    <property type="molecule type" value="Genomic_DNA"/>
</dbReference>
<dbReference type="Proteomes" id="UP001296104">
    <property type="component" value="Unassembled WGS sequence"/>
</dbReference>
<reference evidence="2" key="1">
    <citation type="submission" date="2023-11" db="EMBL/GenBank/DDBJ databases">
        <authorList>
            <person name="Alioto T."/>
            <person name="Alioto T."/>
            <person name="Gomez Garrido J."/>
        </authorList>
    </citation>
    <scope>NUCLEOTIDE SEQUENCE</scope>
</reference>
<feature type="compositionally biased region" description="Polar residues" evidence="1">
    <location>
        <begin position="404"/>
        <end position="414"/>
    </location>
</feature>